<dbReference type="Gene3D" id="3.40.30.10">
    <property type="entry name" value="Glutaredoxin"/>
    <property type="match status" value="1"/>
</dbReference>
<keyword evidence="3" id="KW-1015">Disulfide bond</keyword>
<dbReference type="GO" id="GO:0016853">
    <property type="term" value="F:isomerase activity"/>
    <property type="evidence" value="ECO:0007669"/>
    <property type="project" value="UniProtKB-KW"/>
</dbReference>
<dbReference type="STRING" id="414048.SAMN04489864_105160"/>
<dbReference type="Proteomes" id="UP000199666">
    <property type="component" value="Unassembled WGS sequence"/>
</dbReference>
<feature type="signal peptide" evidence="5">
    <location>
        <begin position="1"/>
        <end position="18"/>
    </location>
</feature>
<dbReference type="GO" id="GO:0030313">
    <property type="term" value="C:cell envelope"/>
    <property type="evidence" value="ECO:0007669"/>
    <property type="project" value="UniProtKB-SubCell"/>
</dbReference>
<keyword evidence="7" id="KW-0413">Isomerase</keyword>
<keyword evidence="2" id="KW-0201">Cytochrome c-type biogenesis</keyword>
<dbReference type="InterPro" id="IPR036249">
    <property type="entry name" value="Thioredoxin-like_sf"/>
</dbReference>
<dbReference type="OrthoDB" id="6399635at2"/>
<dbReference type="PROSITE" id="PS51352">
    <property type="entry name" value="THIOREDOXIN_2"/>
    <property type="match status" value="1"/>
</dbReference>
<evidence type="ECO:0000313" key="8">
    <source>
        <dbReference type="Proteomes" id="UP000199666"/>
    </source>
</evidence>
<feature type="chain" id="PRO_5011635590" evidence="5">
    <location>
        <begin position="19"/>
        <end position="508"/>
    </location>
</feature>
<evidence type="ECO:0000256" key="1">
    <source>
        <dbReference type="ARBA" id="ARBA00004196"/>
    </source>
</evidence>
<dbReference type="InterPro" id="IPR013740">
    <property type="entry name" value="Redoxin"/>
</dbReference>
<name>A0A1I2XFE6_9SPHI</name>
<dbReference type="GO" id="GO:0016491">
    <property type="term" value="F:oxidoreductase activity"/>
    <property type="evidence" value="ECO:0007669"/>
    <property type="project" value="InterPro"/>
</dbReference>
<accession>A0A1I2XFE6</accession>
<evidence type="ECO:0000256" key="3">
    <source>
        <dbReference type="ARBA" id="ARBA00023157"/>
    </source>
</evidence>
<evidence type="ECO:0000256" key="4">
    <source>
        <dbReference type="ARBA" id="ARBA00023284"/>
    </source>
</evidence>
<comment type="subcellular location">
    <subcellularLocation>
        <location evidence="1">Cell envelope</location>
    </subcellularLocation>
</comment>
<evidence type="ECO:0000313" key="7">
    <source>
        <dbReference type="EMBL" id="SFH11396.1"/>
    </source>
</evidence>
<evidence type="ECO:0000256" key="5">
    <source>
        <dbReference type="SAM" id="SignalP"/>
    </source>
</evidence>
<dbReference type="SUPFAM" id="SSF52833">
    <property type="entry name" value="Thioredoxin-like"/>
    <property type="match status" value="1"/>
</dbReference>
<keyword evidence="4" id="KW-0676">Redox-active center</keyword>
<evidence type="ECO:0000256" key="2">
    <source>
        <dbReference type="ARBA" id="ARBA00022748"/>
    </source>
</evidence>
<dbReference type="EMBL" id="FOPP01000005">
    <property type="protein sequence ID" value="SFH11396.1"/>
    <property type="molecule type" value="Genomic_DNA"/>
</dbReference>
<dbReference type="InterPro" id="IPR013766">
    <property type="entry name" value="Thioredoxin_domain"/>
</dbReference>
<protein>
    <submittedName>
        <fullName evidence="7">Thiol-disulfide isomerase or thioredoxin</fullName>
    </submittedName>
</protein>
<proteinExistence type="predicted"/>
<keyword evidence="8" id="KW-1185">Reference proteome</keyword>
<feature type="domain" description="Thioredoxin" evidence="6">
    <location>
        <begin position="353"/>
        <end position="508"/>
    </location>
</feature>
<keyword evidence="5" id="KW-0732">Signal</keyword>
<sequence length="508" mass="57091">MKHILYLLLLCSCTQLLAQNSSPLQIEDKRMDTYLTNRQPATLTIQIKNLPDSVKKVNIQCTMVQLGGNLQTKKYAETNAAGLSKIVLDQNLPYQQIWLSVGKYLYAGIYINSGLTVTIDAEKLKDGAAYMTGEGIAYSGEDGELNTVMNKNVLFRKKDKEKLDESLSALGKLRKTTSEDVFLFKVDSIKKALMQIDEEFISGFPNYGWAVRNESMSGLYGNLSVCYWDDKMPDRLFNEISDHKPYFTSNDGALFYQYLQIYSSNAKYGTKEKGLPGTLMLLDSLYTPQKSDVIKLFLLDTYKDNFANSYSSIINSIRTKWCKAIANNELAKAVLNQKKVDSLFAVSKKLETTDIGKPLMKLPFGADLYQVEEQTNADDFLFSLKAKFPKRALIIDIWATWCGPCLADLPSSKSLHEQNKDLPIDYVYLCTTDGSNIDLWKKKVAEMQVSGTHVFIDEKVLAKLRTTLRAEGGFPTYVVIDSNGKVNSKSITHMGSLNRESLKKVVGL</sequence>
<dbReference type="AlphaFoldDB" id="A0A1I2XFE6"/>
<dbReference type="GO" id="GO:0017004">
    <property type="term" value="P:cytochrome complex assembly"/>
    <property type="evidence" value="ECO:0007669"/>
    <property type="project" value="UniProtKB-KW"/>
</dbReference>
<dbReference type="RefSeq" id="WP_090993638.1">
    <property type="nucleotide sequence ID" value="NZ_FOPP01000005.1"/>
</dbReference>
<dbReference type="PANTHER" id="PTHR42852:SF6">
    <property type="entry name" value="THIOL:DISULFIDE INTERCHANGE PROTEIN DSBE"/>
    <property type="match status" value="1"/>
</dbReference>
<dbReference type="CDD" id="cd02966">
    <property type="entry name" value="TlpA_like_family"/>
    <property type="match status" value="1"/>
</dbReference>
<dbReference type="PANTHER" id="PTHR42852">
    <property type="entry name" value="THIOL:DISULFIDE INTERCHANGE PROTEIN DSBE"/>
    <property type="match status" value="1"/>
</dbReference>
<gene>
    <name evidence="7" type="ORF">SAMN04489864_105160</name>
</gene>
<reference evidence="7 8" key="1">
    <citation type="submission" date="2016-10" db="EMBL/GenBank/DDBJ databases">
        <authorList>
            <person name="de Groot N.N."/>
        </authorList>
    </citation>
    <scope>NUCLEOTIDE SEQUENCE [LARGE SCALE GENOMIC DNA]</scope>
    <source>
        <strain evidence="7 8">DSM 18684</strain>
    </source>
</reference>
<dbReference type="Pfam" id="PF08534">
    <property type="entry name" value="Redoxin"/>
    <property type="match status" value="1"/>
</dbReference>
<evidence type="ECO:0000259" key="6">
    <source>
        <dbReference type="PROSITE" id="PS51352"/>
    </source>
</evidence>
<dbReference type="InterPro" id="IPR050553">
    <property type="entry name" value="Thioredoxin_ResA/DsbE_sf"/>
</dbReference>
<organism evidence="7 8">
    <name type="scientific">Pedobacter insulae</name>
    <dbReference type="NCBI Taxonomy" id="414048"/>
    <lineage>
        <taxon>Bacteria</taxon>
        <taxon>Pseudomonadati</taxon>
        <taxon>Bacteroidota</taxon>
        <taxon>Sphingobacteriia</taxon>
        <taxon>Sphingobacteriales</taxon>
        <taxon>Sphingobacteriaceae</taxon>
        <taxon>Pedobacter</taxon>
    </lineage>
</organism>